<sequence length="855" mass="98318">MRSLVALFTFYITRLLPAVSPLIPHTILASDPLPESALSPDPIREKDPLSVGGEEALQREQLLENKLATLQRLVETTRQASDLGWKSLIDEDRLLSRVEVLENQLQIYSKNFAEDKLREELRKLQEDKCQYQGSAKESLRKVLQEKLEAIQKLQDIERTLSNTEDECARLKELCERSQQDLQDLAHKYCQQLQKVEELTSQLQETEDQHREVCEHLEQEKLELQARIQEQLEAERALQIRLEALQADGDLTQKKLVALQSHLHTLKSNDDDDDVDTKLDTDNIKSTDSTGTQVDIILERIEPSSEDNMKDVLQNTHEEIEILQHQLNLSEEELKESHARVDELITQLEETRDHEDSSAETIQQLQERLKSLELDLERGYLDTKITQVELEEVNPHLHGWRVENHLGKNTPSSPDRDSNLDLPVLSSQDQHDKRVSQLRHRGLRPLALSIVSLKPILWDGGWEGDRHGVASQPIKESSCANKNRWITEIVDGASYRTELLSEARNNKRLAEQQVAQFQLELDYEKSKVKKATETSNLLKQQLQTAENEVQEKSKTAIKLQENTQRLEILSDDGKQQVHHLQESLLAEQQRSSKHFEESEKLRKQLIEAQQCAKQNRNEAEQMKDRMRAVQQELEAKQRILNEVNTNDDNRNHERLEEMKQYCESLQADNERLKLMTQHIEEENVVLRKTHSYMETLKSHLGEELDENIFSALEDQCLQHKETLQMVELEEVNPHFIGERVENHLGKTTPVHPTEIRTSISPSSAIELNTTSALANYPISLKSLEEELVILKESFAQCNEERTQLFHDLSNLRQELVLSAVSFRNLSFGSSSTLSSSTLVSTTSSMSSISRLSKPAP</sequence>
<feature type="coiled-coil region" evidence="1">
    <location>
        <begin position="499"/>
        <end position="561"/>
    </location>
</feature>
<feature type="coiled-coil region" evidence="1">
    <location>
        <begin position="305"/>
        <end position="381"/>
    </location>
</feature>
<accession>A0A7R9J3C6</accession>
<feature type="region of interest" description="Disordered" evidence="2">
    <location>
        <begin position="402"/>
        <end position="430"/>
    </location>
</feature>
<evidence type="ECO:0000256" key="2">
    <source>
        <dbReference type="SAM" id="MobiDB-lite"/>
    </source>
</evidence>
<dbReference type="InterPro" id="IPR051176">
    <property type="entry name" value="Cent_Immune-Sig_Mod"/>
</dbReference>
<dbReference type="PANTHER" id="PTHR15715:SF37">
    <property type="entry name" value="LD47843P"/>
    <property type="match status" value="1"/>
</dbReference>
<evidence type="ECO:0000313" key="3">
    <source>
        <dbReference type="EMBL" id="CAD7571844.1"/>
    </source>
</evidence>
<keyword evidence="1" id="KW-0175">Coiled coil</keyword>
<dbReference type="EMBL" id="OE180722">
    <property type="protein sequence ID" value="CAD7571844.1"/>
    <property type="molecule type" value="Genomic_DNA"/>
</dbReference>
<evidence type="ECO:0000256" key="1">
    <source>
        <dbReference type="SAM" id="Coils"/>
    </source>
</evidence>
<protein>
    <submittedName>
        <fullName evidence="3">(California timema) hypothetical protein</fullName>
    </submittedName>
</protein>
<gene>
    <name evidence="3" type="ORF">TCMB3V08_LOCUS4508</name>
</gene>
<dbReference type="AlphaFoldDB" id="A0A7R9J3C6"/>
<reference evidence="3" key="1">
    <citation type="submission" date="2020-11" db="EMBL/GenBank/DDBJ databases">
        <authorList>
            <person name="Tran Van P."/>
        </authorList>
    </citation>
    <scope>NUCLEOTIDE SEQUENCE</scope>
</reference>
<feature type="coiled-coil region" evidence="1">
    <location>
        <begin position="601"/>
        <end position="681"/>
    </location>
</feature>
<dbReference type="PANTHER" id="PTHR15715">
    <property type="entry name" value="CENTROSOMAL PROTEIN OF 170 KDA"/>
    <property type="match status" value="1"/>
</dbReference>
<proteinExistence type="predicted"/>
<name>A0A7R9J3C6_TIMCA</name>
<organism evidence="3">
    <name type="scientific">Timema californicum</name>
    <name type="common">California timema</name>
    <name type="synonym">Walking stick</name>
    <dbReference type="NCBI Taxonomy" id="61474"/>
    <lineage>
        <taxon>Eukaryota</taxon>
        <taxon>Metazoa</taxon>
        <taxon>Ecdysozoa</taxon>
        <taxon>Arthropoda</taxon>
        <taxon>Hexapoda</taxon>
        <taxon>Insecta</taxon>
        <taxon>Pterygota</taxon>
        <taxon>Neoptera</taxon>
        <taxon>Polyneoptera</taxon>
        <taxon>Phasmatodea</taxon>
        <taxon>Timematodea</taxon>
        <taxon>Timematoidea</taxon>
        <taxon>Timematidae</taxon>
        <taxon>Timema</taxon>
    </lineage>
</organism>
<feature type="coiled-coil region" evidence="1">
    <location>
        <begin position="60"/>
        <end position="247"/>
    </location>
</feature>